<reference evidence="4" key="1">
    <citation type="submission" date="2023-07" db="EMBL/GenBank/DDBJ databases">
        <title>Genome sequencing of Purple Non-Sulfur Bacteria from various extreme environments.</title>
        <authorList>
            <person name="Mayer M."/>
        </authorList>
    </citation>
    <scope>NUCLEOTIDE SEQUENCE [LARGE SCALE GENOMIC DNA]</scope>
    <source>
        <strain evidence="4">DSM 17935</strain>
    </source>
</reference>
<comment type="caution">
    <text evidence="3">The sequence shown here is derived from an EMBL/GenBank/DDBJ whole genome shotgun (WGS) entry which is preliminary data.</text>
</comment>
<name>A0ABT3HCG7_9HYPH</name>
<keyword evidence="1" id="KW-0175">Coiled coil</keyword>
<organism evidence="3 4">
    <name type="scientific">Rhodobium gokarnense</name>
    <dbReference type="NCBI Taxonomy" id="364296"/>
    <lineage>
        <taxon>Bacteria</taxon>
        <taxon>Pseudomonadati</taxon>
        <taxon>Pseudomonadota</taxon>
        <taxon>Alphaproteobacteria</taxon>
        <taxon>Hyphomicrobiales</taxon>
        <taxon>Rhodobiaceae</taxon>
        <taxon>Rhodobium</taxon>
    </lineage>
</organism>
<evidence type="ECO:0000256" key="1">
    <source>
        <dbReference type="SAM" id="Coils"/>
    </source>
</evidence>
<gene>
    <name evidence="3" type="ORF">M2319_002447</name>
</gene>
<proteinExistence type="predicted"/>
<sequence length="489" mass="54110">MAKKIASVGISLASDNVDYIDFNDRASLLDWDIVIFRPEVNEFIRYDYKMSEYQGKPCLSDGNSFALKEACDHWRRELGEAVEIGKTVIAHLCKPAEVFVQTGQKKTSGTGKNQKVTRIVDNFDSYCSIPVDFNWHVGRGREIVLRPEYQEVLASYWRQFGPLSNYEVVIPDIDKNACLTTKHGDRAVGLIVGHQISNGALLLLPDMDFAPDHFFSQEEDQTDEDDDLFTADARTFAASYIDEVMAIDRALRQGAERTSEPGWANATDYLLSAEGELQQELLRAEEALEQAQKRKEDLKAALVEAGELRGLLYESGKPLEAAILKALRILGFSAENYDDGKSEFDAVFSSPEGRLLGEAEGKDTKAIAISKLRQLAMNIHEDLERDEVSKPAKGVLFGNAYRLTPPSERSEPFTEKCVTSAKSQSVALIHTPDLFAVCRYVIESGDTEFATKCREAVVHGIGLVAFPETPTADAGQATGDEIASNESLS</sequence>
<dbReference type="EMBL" id="JAOQNS010000006">
    <property type="protein sequence ID" value="MCW2308108.1"/>
    <property type="molecule type" value="Genomic_DNA"/>
</dbReference>
<dbReference type="RefSeq" id="WP_264601733.1">
    <property type="nucleotide sequence ID" value="NZ_JAOQNS010000006.1"/>
</dbReference>
<keyword evidence="4" id="KW-1185">Reference proteome</keyword>
<evidence type="ECO:0000256" key="2">
    <source>
        <dbReference type="SAM" id="MobiDB-lite"/>
    </source>
</evidence>
<protein>
    <submittedName>
        <fullName evidence="3">Uncharacterized protein</fullName>
    </submittedName>
</protein>
<evidence type="ECO:0000313" key="4">
    <source>
        <dbReference type="Proteomes" id="UP001209755"/>
    </source>
</evidence>
<dbReference type="Proteomes" id="UP001209755">
    <property type="component" value="Unassembled WGS sequence"/>
</dbReference>
<feature type="region of interest" description="Disordered" evidence="2">
    <location>
        <begin position="469"/>
        <end position="489"/>
    </location>
</feature>
<accession>A0ABT3HCG7</accession>
<feature type="coiled-coil region" evidence="1">
    <location>
        <begin position="270"/>
        <end position="308"/>
    </location>
</feature>
<evidence type="ECO:0000313" key="3">
    <source>
        <dbReference type="EMBL" id="MCW2308108.1"/>
    </source>
</evidence>